<organism evidence="1 2">
    <name type="scientific">Bradyrhizobium canariense</name>
    <dbReference type="NCBI Taxonomy" id="255045"/>
    <lineage>
        <taxon>Bacteria</taxon>
        <taxon>Pseudomonadati</taxon>
        <taxon>Pseudomonadota</taxon>
        <taxon>Alphaproteobacteria</taxon>
        <taxon>Hyphomicrobiales</taxon>
        <taxon>Nitrobacteraceae</taxon>
        <taxon>Bradyrhizobium</taxon>
    </lineage>
</organism>
<accession>A0A1H1ZY58</accession>
<gene>
    <name evidence="1" type="ORF">SAMN05444158_5760</name>
</gene>
<evidence type="ECO:0000313" key="1">
    <source>
        <dbReference type="EMBL" id="SDT38741.1"/>
    </source>
</evidence>
<dbReference type="AlphaFoldDB" id="A0A1H1ZY58"/>
<name>A0A1H1ZY58_9BRAD</name>
<sequence length="38" mass="4362">MLLQSIIDCGALVRPLWISVRARLVLGKCKQRRRPLDS</sequence>
<evidence type="ECO:0000313" key="2">
    <source>
        <dbReference type="Proteomes" id="UP000243904"/>
    </source>
</evidence>
<keyword evidence="2" id="KW-1185">Reference proteome</keyword>
<protein>
    <submittedName>
        <fullName evidence="1">Uncharacterized protein</fullName>
    </submittedName>
</protein>
<reference evidence="2" key="1">
    <citation type="submission" date="2016-10" db="EMBL/GenBank/DDBJ databases">
        <authorList>
            <person name="Varghese N."/>
            <person name="Submissions S."/>
        </authorList>
    </citation>
    <scope>NUCLEOTIDE SEQUENCE [LARGE SCALE GENOMIC DNA]</scope>
    <source>
        <strain evidence="2">GAS369</strain>
    </source>
</reference>
<dbReference type="EMBL" id="LT629750">
    <property type="protein sequence ID" value="SDT38741.1"/>
    <property type="molecule type" value="Genomic_DNA"/>
</dbReference>
<dbReference type="Proteomes" id="UP000243904">
    <property type="component" value="Chromosome I"/>
</dbReference>
<proteinExistence type="predicted"/>